<evidence type="ECO:0000313" key="2">
    <source>
        <dbReference type="WBParaSite" id="PS1159_v2.g22697.t1"/>
    </source>
</evidence>
<accession>A0AC35FZV5</accession>
<sequence>MVSCMGGCMGVGTIFQYGPIYLNKVLGFDAKETGIAAALPFILSIVVKFIAGPFSNLFTFLSERGKIVFFNSLSQIPMCLCFLSMALLPVNMIWLIQIAYTLVNAFAGLSAVGISKSVNLVSAHHAHIIMTFCSFINSLVILFLPFFISTLAPDNSPQQWSRIFWTLTIFVFMTLMFFNFTARASPRSWAISHPSSTKVSDETEQPRRYSIDSFIVRL</sequence>
<protein>
    <submittedName>
        <fullName evidence="2">Uncharacterized protein</fullName>
    </submittedName>
</protein>
<name>A0AC35FZV5_9BILA</name>
<evidence type="ECO:0000313" key="1">
    <source>
        <dbReference type="Proteomes" id="UP000887580"/>
    </source>
</evidence>
<proteinExistence type="predicted"/>
<dbReference type="WBParaSite" id="PS1159_v2.g22697.t1">
    <property type="protein sequence ID" value="PS1159_v2.g22697.t1"/>
    <property type="gene ID" value="PS1159_v2.g22697"/>
</dbReference>
<dbReference type="Proteomes" id="UP000887580">
    <property type="component" value="Unplaced"/>
</dbReference>
<organism evidence="1 2">
    <name type="scientific">Panagrolaimus sp. PS1159</name>
    <dbReference type="NCBI Taxonomy" id="55785"/>
    <lineage>
        <taxon>Eukaryota</taxon>
        <taxon>Metazoa</taxon>
        <taxon>Ecdysozoa</taxon>
        <taxon>Nematoda</taxon>
        <taxon>Chromadorea</taxon>
        <taxon>Rhabditida</taxon>
        <taxon>Tylenchina</taxon>
        <taxon>Panagrolaimomorpha</taxon>
        <taxon>Panagrolaimoidea</taxon>
        <taxon>Panagrolaimidae</taxon>
        <taxon>Panagrolaimus</taxon>
    </lineage>
</organism>
<reference evidence="2" key="1">
    <citation type="submission" date="2022-11" db="UniProtKB">
        <authorList>
            <consortium name="WormBaseParasite"/>
        </authorList>
    </citation>
    <scope>IDENTIFICATION</scope>
</reference>